<dbReference type="EMBL" id="AGNL01047589">
    <property type="protein sequence ID" value="EJK46705.1"/>
    <property type="molecule type" value="Genomic_DNA"/>
</dbReference>
<dbReference type="Proteomes" id="UP000266841">
    <property type="component" value="Unassembled WGS sequence"/>
</dbReference>
<proteinExistence type="predicted"/>
<reference evidence="1 2" key="1">
    <citation type="journal article" date="2012" name="Genome Biol.">
        <title>Genome and low-iron response of an oceanic diatom adapted to chronic iron limitation.</title>
        <authorList>
            <person name="Lommer M."/>
            <person name="Specht M."/>
            <person name="Roy A.S."/>
            <person name="Kraemer L."/>
            <person name="Andreson R."/>
            <person name="Gutowska M.A."/>
            <person name="Wolf J."/>
            <person name="Bergner S.V."/>
            <person name="Schilhabel M.B."/>
            <person name="Klostermeier U.C."/>
            <person name="Beiko R.G."/>
            <person name="Rosenstiel P."/>
            <person name="Hippler M."/>
            <person name="Laroche J."/>
        </authorList>
    </citation>
    <scope>NUCLEOTIDE SEQUENCE [LARGE SCALE GENOMIC DNA]</scope>
    <source>
        <strain evidence="1 2">CCMP1005</strain>
    </source>
</reference>
<name>K0R390_THAOC</name>
<protein>
    <submittedName>
        <fullName evidence="1">Uncharacterized protein</fullName>
    </submittedName>
</protein>
<organism evidence="1 2">
    <name type="scientific">Thalassiosira oceanica</name>
    <name type="common">Marine diatom</name>
    <dbReference type="NCBI Taxonomy" id="159749"/>
    <lineage>
        <taxon>Eukaryota</taxon>
        <taxon>Sar</taxon>
        <taxon>Stramenopiles</taxon>
        <taxon>Ochrophyta</taxon>
        <taxon>Bacillariophyta</taxon>
        <taxon>Coscinodiscophyceae</taxon>
        <taxon>Thalassiosirophycidae</taxon>
        <taxon>Thalassiosirales</taxon>
        <taxon>Thalassiosiraceae</taxon>
        <taxon>Thalassiosira</taxon>
    </lineage>
</organism>
<dbReference type="AlphaFoldDB" id="K0R390"/>
<sequence>MDIITSQELIKRLTGRVLIPATAKTAGAGGTRPPASAPSPPGSLFGFIHLSRRSKQPTFSDNPILGYTRKKCIAYVLQILFTSKENYETTTNARRCLRTRRRRCTTIDYDAQGPDFLRYCK</sequence>
<gene>
    <name evidence="1" type="ORF">THAOC_34611</name>
</gene>
<evidence type="ECO:0000313" key="2">
    <source>
        <dbReference type="Proteomes" id="UP000266841"/>
    </source>
</evidence>
<accession>K0R390</accession>
<comment type="caution">
    <text evidence="1">The sequence shown here is derived from an EMBL/GenBank/DDBJ whole genome shotgun (WGS) entry which is preliminary data.</text>
</comment>
<evidence type="ECO:0000313" key="1">
    <source>
        <dbReference type="EMBL" id="EJK46705.1"/>
    </source>
</evidence>
<keyword evidence="2" id="KW-1185">Reference proteome</keyword>